<dbReference type="AlphaFoldDB" id="A0A6A4GKB7"/>
<protein>
    <submittedName>
        <fullName evidence="2">Uncharacterized protein</fullName>
    </submittedName>
</protein>
<dbReference type="OrthoDB" id="427969at2759"/>
<name>A0A6A4GKB7_9AGAR</name>
<evidence type="ECO:0000313" key="2">
    <source>
        <dbReference type="EMBL" id="KAE9385787.1"/>
    </source>
</evidence>
<accession>A0A6A4GKB7</accession>
<organism evidence="2 3">
    <name type="scientific">Gymnopus androsaceus JB14</name>
    <dbReference type="NCBI Taxonomy" id="1447944"/>
    <lineage>
        <taxon>Eukaryota</taxon>
        <taxon>Fungi</taxon>
        <taxon>Dikarya</taxon>
        <taxon>Basidiomycota</taxon>
        <taxon>Agaricomycotina</taxon>
        <taxon>Agaricomycetes</taxon>
        <taxon>Agaricomycetidae</taxon>
        <taxon>Agaricales</taxon>
        <taxon>Marasmiineae</taxon>
        <taxon>Omphalotaceae</taxon>
        <taxon>Gymnopus</taxon>
    </lineage>
</organism>
<keyword evidence="3" id="KW-1185">Reference proteome</keyword>
<feature type="region of interest" description="Disordered" evidence="1">
    <location>
        <begin position="432"/>
        <end position="541"/>
    </location>
</feature>
<sequence length="627" mass="69776">MASNFEELQNKLLRWTKVDPLIPSSRHTTSLSTRRPSFYDLHMPSLLQPNKISFGKPESTLGDEEADSTEDRYFKRLFVRERSVKALQGTPAEEWENNWTKILRRIGTTIVVRNEDGVVKAQEQALDVVFPLVCLALFNLTDKQIERLDDWQILIANTSIEQDTKADIIISLLPQEKIMRWDNLMNGKCEPIWPLVENLEAEYMDCINSKECKNILLGNPLAYLTFLSLIRLTECGEVVDFWVETDCKGCSEFRNSHDMHRNHLEWDLPLDSSHPFGLAASSDLQVINLEIIRVLRILSSLSDFVPEVTGDKTDRPKSRDPWASTVEPYMRKLWNVDLQPSINNAGLQVPSLDEIMRWVPRCWAQMRVRNSSQAIISPFDHVEADGYIIRQASWIIDAWEDAKERSQIESSLGMAPWSDIFAPNAAPKVDLDYERAPSHDPDEGDHDSDGNYLPLEDEGMVGGNQKQMRSRKPKQKKSTHPPGSDTHNRGQGGDGGSGGGAGGGAGGGSAGSSGGTNSSGKSTGSGALPQNAAVTLPPDLPRTLTKEPANIRTFRFGLSTVISFAFLGSTSGIQLPWHASGFKRLQPLYKDFATDHFGACRKSSGSSSTIFENENSQSIQTIIGFNQ</sequence>
<dbReference type="EMBL" id="ML769945">
    <property type="protein sequence ID" value="KAE9385787.1"/>
    <property type="molecule type" value="Genomic_DNA"/>
</dbReference>
<feature type="non-terminal residue" evidence="2">
    <location>
        <position position="627"/>
    </location>
</feature>
<evidence type="ECO:0000313" key="3">
    <source>
        <dbReference type="Proteomes" id="UP000799118"/>
    </source>
</evidence>
<evidence type="ECO:0000256" key="1">
    <source>
        <dbReference type="SAM" id="MobiDB-lite"/>
    </source>
</evidence>
<dbReference type="Proteomes" id="UP000799118">
    <property type="component" value="Unassembled WGS sequence"/>
</dbReference>
<feature type="compositionally biased region" description="Gly residues" evidence="1">
    <location>
        <begin position="490"/>
        <end position="514"/>
    </location>
</feature>
<feature type="compositionally biased region" description="Basic and acidic residues" evidence="1">
    <location>
        <begin position="432"/>
        <end position="441"/>
    </location>
</feature>
<feature type="compositionally biased region" description="Low complexity" evidence="1">
    <location>
        <begin position="515"/>
        <end position="527"/>
    </location>
</feature>
<proteinExistence type="predicted"/>
<gene>
    <name evidence="2" type="ORF">BT96DRAFT_981952</name>
</gene>
<reference evidence="2" key="1">
    <citation type="journal article" date="2019" name="Environ. Microbiol.">
        <title>Fungal ecological strategies reflected in gene transcription - a case study of two litter decomposers.</title>
        <authorList>
            <person name="Barbi F."/>
            <person name="Kohler A."/>
            <person name="Barry K."/>
            <person name="Baskaran P."/>
            <person name="Daum C."/>
            <person name="Fauchery L."/>
            <person name="Ihrmark K."/>
            <person name="Kuo A."/>
            <person name="LaButti K."/>
            <person name="Lipzen A."/>
            <person name="Morin E."/>
            <person name="Grigoriev I.V."/>
            <person name="Henrissat B."/>
            <person name="Lindahl B."/>
            <person name="Martin F."/>
        </authorList>
    </citation>
    <scope>NUCLEOTIDE SEQUENCE</scope>
    <source>
        <strain evidence="2">JB14</strain>
    </source>
</reference>
<feature type="compositionally biased region" description="Basic residues" evidence="1">
    <location>
        <begin position="468"/>
        <end position="479"/>
    </location>
</feature>